<dbReference type="Pfam" id="PF05495">
    <property type="entry name" value="zf-CHY"/>
    <property type="match status" value="1"/>
</dbReference>
<keyword evidence="2 4" id="KW-0863">Zinc-finger</keyword>
<sequence length="111" mass="12238">MTSKDPPPVKGLQVTPLTQCAHWHSPRDIIAIRHRCCGDYYACISCHEALAGHEPQVWPKAERDSAKAVLCGSCCHELTVAEYLACDNACPRCGAAFNPGCSKHYDLYFET</sequence>
<keyword evidence="7" id="KW-1185">Reference proteome</keyword>
<feature type="domain" description="CHY-type" evidence="5">
    <location>
        <begin position="13"/>
        <end position="95"/>
    </location>
</feature>
<name>A0A9P9WEV4_9PEZI</name>
<proteinExistence type="predicted"/>
<dbReference type="PANTHER" id="PTHR28082:SF1">
    <property type="entry name" value="HELPER OF TIM PROTEIN 13"/>
    <property type="match status" value="1"/>
</dbReference>
<evidence type="ECO:0000313" key="7">
    <source>
        <dbReference type="Proteomes" id="UP000829685"/>
    </source>
</evidence>
<evidence type="ECO:0000256" key="2">
    <source>
        <dbReference type="ARBA" id="ARBA00022771"/>
    </source>
</evidence>
<evidence type="ECO:0000256" key="3">
    <source>
        <dbReference type="ARBA" id="ARBA00022833"/>
    </source>
</evidence>
<dbReference type="GO" id="GO:0045041">
    <property type="term" value="P:protein import into mitochondrial intermembrane space"/>
    <property type="evidence" value="ECO:0007669"/>
    <property type="project" value="TreeGrafter"/>
</dbReference>
<dbReference type="GO" id="GO:0008270">
    <property type="term" value="F:zinc ion binding"/>
    <property type="evidence" value="ECO:0007669"/>
    <property type="project" value="UniProtKB-KW"/>
</dbReference>
<evidence type="ECO:0000256" key="4">
    <source>
        <dbReference type="PROSITE-ProRule" id="PRU00601"/>
    </source>
</evidence>
<dbReference type="InterPro" id="IPR052604">
    <property type="entry name" value="Mito_Tim_assembly_helper"/>
</dbReference>
<evidence type="ECO:0000259" key="5">
    <source>
        <dbReference type="PROSITE" id="PS51266"/>
    </source>
</evidence>
<dbReference type="PIRSF" id="PIRSF017292">
    <property type="entry name" value="UCP017292_Znf_CHY"/>
    <property type="match status" value="1"/>
</dbReference>
<evidence type="ECO:0000313" key="6">
    <source>
        <dbReference type="EMBL" id="KAI1859852.1"/>
    </source>
</evidence>
<dbReference type="PANTHER" id="PTHR28082">
    <property type="entry name" value="ZINC FINGER PROTEIN"/>
    <property type="match status" value="1"/>
</dbReference>
<dbReference type="InterPro" id="IPR016694">
    <property type="entry name" value="UCP017292"/>
</dbReference>
<comment type="caution">
    <text evidence="6">The sequence shown here is derived from an EMBL/GenBank/DDBJ whole genome shotgun (WGS) entry which is preliminary data.</text>
</comment>
<dbReference type="Proteomes" id="UP000829685">
    <property type="component" value="Unassembled WGS sequence"/>
</dbReference>
<dbReference type="SUPFAM" id="SSF161219">
    <property type="entry name" value="CHY zinc finger-like"/>
    <property type="match status" value="1"/>
</dbReference>
<keyword evidence="1" id="KW-0479">Metal-binding</keyword>
<protein>
    <recommendedName>
        <fullName evidence="5">CHY-type domain-containing protein</fullName>
    </recommendedName>
</protein>
<dbReference type="GO" id="GO:0005758">
    <property type="term" value="C:mitochondrial intermembrane space"/>
    <property type="evidence" value="ECO:0007669"/>
    <property type="project" value="TreeGrafter"/>
</dbReference>
<accession>A0A9P9WEV4</accession>
<keyword evidence="3" id="KW-0862">Zinc</keyword>
<gene>
    <name evidence="6" type="ORF">JX265_010301</name>
</gene>
<reference evidence="6" key="1">
    <citation type="submission" date="2021-03" db="EMBL/GenBank/DDBJ databases">
        <title>Revisited historic fungal species revealed as producer of novel bioactive compounds through whole genome sequencing and comparative genomics.</title>
        <authorList>
            <person name="Vignolle G.A."/>
            <person name="Hochenegger N."/>
            <person name="Mach R.L."/>
            <person name="Mach-Aigner A.R."/>
            <person name="Javad Rahimi M."/>
            <person name="Salim K.A."/>
            <person name="Chan C.M."/>
            <person name="Lim L.B.L."/>
            <person name="Cai F."/>
            <person name="Druzhinina I.S."/>
            <person name="U'Ren J.M."/>
            <person name="Derntl C."/>
        </authorList>
    </citation>
    <scope>NUCLEOTIDE SEQUENCE</scope>
    <source>
        <strain evidence="6">TUCIM 5799</strain>
    </source>
</reference>
<evidence type="ECO:0000256" key="1">
    <source>
        <dbReference type="ARBA" id="ARBA00022723"/>
    </source>
</evidence>
<dbReference type="EMBL" id="JAFIMR010000033">
    <property type="protein sequence ID" value="KAI1859852.1"/>
    <property type="molecule type" value="Genomic_DNA"/>
</dbReference>
<dbReference type="InterPro" id="IPR037274">
    <property type="entry name" value="Znf_CHY_sf"/>
</dbReference>
<dbReference type="AlphaFoldDB" id="A0A9P9WEV4"/>
<dbReference type="InterPro" id="IPR008913">
    <property type="entry name" value="Znf_CHY"/>
</dbReference>
<dbReference type="OrthoDB" id="411372at2759"/>
<organism evidence="6 7">
    <name type="scientific">Neoarthrinium moseri</name>
    <dbReference type="NCBI Taxonomy" id="1658444"/>
    <lineage>
        <taxon>Eukaryota</taxon>
        <taxon>Fungi</taxon>
        <taxon>Dikarya</taxon>
        <taxon>Ascomycota</taxon>
        <taxon>Pezizomycotina</taxon>
        <taxon>Sordariomycetes</taxon>
        <taxon>Xylariomycetidae</taxon>
        <taxon>Amphisphaeriales</taxon>
        <taxon>Apiosporaceae</taxon>
        <taxon>Neoarthrinium</taxon>
    </lineage>
</organism>
<dbReference type="PROSITE" id="PS51266">
    <property type="entry name" value="ZF_CHY"/>
    <property type="match status" value="1"/>
</dbReference>